<keyword evidence="1" id="KW-0808">Transferase</keyword>
<keyword evidence="2" id="KW-1185">Reference proteome</keyword>
<comment type="caution">
    <text evidence="1">The sequence shown here is derived from an EMBL/GenBank/DDBJ whole genome shotgun (WGS) entry which is preliminary data.</text>
</comment>
<feature type="non-terminal residue" evidence="1">
    <location>
        <position position="1"/>
    </location>
</feature>
<evidence type="ECO:0000313" key="1">
    <source>
        <dbReference type="EMBL" id="MEX6431225.1"/>
    </source>
</evidence>
<dbReference type="GO" id="GO:0003964">
    <property type="term" value="F:RNA-directed DNA polymerase activity"/>
    <property type="evidence" value="ECO:0007669"/>
    <property type="project" value="UniProtKB-KW"/>
</dbReference>
<evidence type="ECO:0000313" key="2">
    <source>
        <dbReference type="Proteomes" id="UP001560267"/>
    </source>
</evidence>
<dbReference type="CDD" id="cd01651">
    <property type="entry name" value="RT_G2_intron"/>
    <property type="match status" value="1"/>
</dbReference>
<keyword evidence="1" id="KW-0695">RNA-directed DNA polymerase</keyword>
<dbReference type="RefSeq" id="WP_369085172.1">
    <property type="nucleotide sequence ID" value="NZ_JBFSHR010000451.1"/>
</dbReference>
<sequence length="84" mass="9712">LNAIYEEDFLGFSYGFRPGRSPHDALDALAVGIEKKKVNWILDADIRGFYDAIDHGWLRKFVEHRIADKRVLRLIDKWVNAGVI</sequence>
<feature type="non-terminal residue" evidence="1">
    <location>
        <position position="84"/>
    </location>
</feature>
<dbReference type="SUPFAM" id="SSF56672">
    <property type="entry name" value="DNA/RNA polymerases"/>
    <property type="match status" value="1"/>
</dbReference>
<protein>
    <submittedName>
        <fullName evidence="1">Reverse transcriptase domain-containing protein</fullName>
    </submittedName>
</protein>
<dbReference type="Proteomes" id="UP001560267">
    <property type="component" value="Unassembled WGS sequence"/>
</dbReference>
<reference evidence="1 2" key="1">
    <citation type="submission" date="2024-07" db="EMBL/GenBank/DDBJ databases">
        <title>Draft Genome Sequence of Ferrimicrobium acidiphilum Strain YE2023, Isolated from a Pulp of Bioleach Reactor.</title>
        <authorList>
            <person name="Elkina Y.A."/>
            <person name="Bulaeva A.G."/>
            <person name="Beletsky A.V."/>
            <person name="Mardanov A.V."/>
        </authorList>
    </citation>
    <scope>NUCLEOTIDE SEQUENCE [LARGE SCALE GENOMIC DNA]</scope>
    <source>
        <strain evidence="1 2">YE2023</strain>
    </source>
</reference>
<name>A0ABV3Y7E4_9ACTN</name>
<keyword evidence="1" id="KW-0548">Nucleotidyltransferase</keyword>
<dbReference type="EMBL" id="JBFSHR010000451">
    <property type="protein sequence ID" value="MEX6431225.1"/>
    <property type="molecule type" value="Genomic_DNA"/>
</dbReference>
<dbReference type="PANTHER" id="PTHR34047:SF8">
    <property type="entry name" value="PROTEIN YKFC"/>
    <property type="match status" value="1"/>
</dbReference>
<dbReference type="PANTHER" id="PTHR34047">
    <property type="entry name" value="NUCLEAR INTRON MATURASE 1, MITOCHONDRIAL-RELATED"/>
    <property type="match status" value="1"/>
</dbReference>
<accession>A0ABV3Y7E4</accession>
<gene>
    <name evidence="1" type="ORF">AB6A68_15605</name>
</gene>
<organism evidence="1 2">
    <name type="scientific">Ferrimicrobium acidiphilum</name>
    <dbReference type="NCBI Taxonomy" id="121039"/>
    <lineage>
        <taxon>Bacteria</taxon>
        <taxon>Bacillati</taxon>
        <taxon>Actinomycetota</taxon>
        <taxon>Acidimicrobiia</taxon>
        <taxon>Acidimicrobiales</taxon>
        <taxon>Acidimicrobiaceae</taxon>
        <taxon>Ferrimicrobium</taxon>
    </lineage>
</organism>
<proteinExistence type="predicted"/>
<dbReference type="InterPro" id="IPR043502">
    <property type="entry name" value="DNA/RNA_pol_sf"/>
</dbReference>
<dbReference type="InterPro" id="IPR051083">
    <property type="entry name" value="GrpII_Intron_Splice-Mob/Def"/>
</dbReference>